<dbReference type="InterPro" id="IPR021251">
    <property type="entry name" value="DUF2793"/>
</dbReference>
<evidence type="ECO:0000313" key="1">
    <source>
        <dbReference type="EMBL" id="QHI00831.1"/>
    </source>
</evidence>
<dbReference type="EMBL" id="MN692199">
    <property type="protein sequence ID" value="QHI00831.1"/>
    <property type="molecule type" value="Genomic_DNA"/>
</dbReference>
<dbReference type="Pfam" id="PF10983">
    <property type="entry name" value="DUF2793"/>
    <property type="match status" value="1"/>
</dbReference>
<dbReference type="Proteomes" id="UP000465092">
    <property type="component" value="Segment"/>
</dbReference>
<accession>A0A6B9RJU1</accession>
<sequence>MAASQGPNLGINYGWNLRENGWKPGMDANLKTVDALLQLAVIGVANSPSVVTDGTRYLVSTSPSGDFAGQSGKIAVRVAGAWEFYPPKAGMIAQVINQETEYLYTGGGWKLRFGAQTRLDVSDPAGFLLAASNFAKIPLNTVTADIGSGWNAGTSEYAPPQDGLYLLTGIARPRRASTGAIPDSVPFALGIGGTAADSENVVYNSGPVGGGLFTVSVSRTVRLTTSDTIFLFGKHFHSASVAVDSANLSVVRLSA</sequence>
<keyword evidence="2" id="KW-1185">Reference proteome</keyword>
<reference evidence="1 2" key="1">
    <citation type="journal article" date="2020" name="Viruses">
        <title>Genomic Characterization, Formulation and Efficacy in Planta of a Siphoviridae and Podoviridae Protection Cocktail against the Bacterial Plant Pathogens Pectobacterium spp.</title>
        <authorList>
            <person name="Zaczek-Moczydlowska M.A."/>
            <person name="Young G.K."/>
            <person name="Trudgett J."/>
            <person name="Fleming C.C."/>
            <person name="Campbell K."/>
            <person name="O'Hanlon R."/>
        </authorList>
    </citation>
    <scope>NUCLEOTIDE SEQUENCE [LARGE SCALE GENOMIC DNA]</scope>
</reference>
<name>A0A6B9RJU1_9CAUD</name>
<protein>
    <submittedName>
        <fullName evidence="1">Tail fiber protein</fullName>
    </submittedName>
</protein>
<proteinExistence type="predicted"/>
<organism evidence="1 2">
    <name type="scientific">Pectobacterium phage MA12</name>
    <dbReference type="NCBI Taxonomy" id="2686474"/>
    <lineage>
        <taxon>Viruses</taxon>
        <taxon>Duplodnaviria</taxon>
        <taxon>Heunggongvirae</taxon>
        <taxon>Uroviricota</taxon>
        <taxon>Caudoviricetes</taxon>
        <taxon>Casjensviridae</taxon>
        <taxon>Newforgelanevirus</taxon>
        <taxon>Newforgelanevirus MA12</taxon>
    </lineage>
</organism>
<evidence type="ECO:0000313" key="2">
    <source>
        <dbReference type="Proteomes" id="UP000465092"/>
    </source>
</evidence>
<gene>
    <name evidence="1" type="ORF">MA12_gp04</name>
</gene>